<keyword evidence="6 8" id="KW-0472">Membrane</keyword>
<name>A0ABP8Y5H0_9ACTN</name>
<evidence type="ECO:0000256" key="4">
    <source>
        <dbReference type="ARBA" id="ARBA00022692"/>
    </source>
</evidence>
<keyword evidence="3 8" id="KW-0132">Cell division</keyword>
<comment type="subcellular location">
    <subcellularLocation>
        <location evidence="8">Cell membrane</location>
        <topology evidence="8">Single-pass type II membrane protein</topology>
    </subcellularLocation>
    <subcellularLocation>
        <location evidence="1">Membrane</location>
    </subcellularLocation>
    <text evidence="8">Localizes to the division septum.</text>
</comment>
<dbReference type="PANTHER" id="PTHR37820:SF1">
    <property type="entry name" value="CELL DIVISION PROTEIN FTSQ"/>
    <property type="match status" value="1"/>
</dbReference>
<evidence type="ECO:0000259" key="10">
    <source>
        <dbReference type="PROSITE" id="PS51779"/>
    </source>
</evidence>
<dbReference type="Pfam" id="PF03799">
    <property type="entry name" value="FtsQ_DivIB_C"/>
    <property type="match status" value="1"/>
</dbReference>
<protein>
    <recommendedName>
        <fullName evidence="8">Cell division protein FtsQ</fullName>
    </recommendedName>
</protein>
<dbReference type="InterPro" id="IPR034746">
    <property type="entry name" value="POTRA"/>
</dbReference>
<dbReference type="PANTHER" id="PTHR37820">
    <property type="entry name" value="CELL DIVISION PROTEIN DIVIB"/>
    <property type="match status" value="1"/>
</dbReference>
<evidence type="ECO:0000256" key="3">
    <source>
        <dbReference type="ARBA" id="ARBA00022618"/>
    </source>
</evidence>
<feature type="region of interest" description="Disordered" evidence="9">
    <location>
        <begin position="1"/>
        <end position="30"/>
    </location>
</feature>
<evidence type="ECO:0000313" key="11">
    <source>
        <dbReference type="EMBL" id="GAA4721197.1"/>
    </source>
</evidence>
<comment type="function">
    <text evidence="8">Essential cell division protein.</text>
</comment>
<proteinExistence type="inferred from homology"/>
<feature type="transmembrane region" description="Helical" evidence="8">
    <location>
        <begin position="49"/>
        <end position="73"/>
    </location>
</feature>
<keyword evidence="7 8" id="KW-0131">Cell cycle</keyword>
<dbReference type="InterPro" id="IPR050487">
    <property type="entry name" value="FtsQ_DivIB"/>
</dbReference>
<evidence type="ECO:0000256" key="8">
    <source>
        <dbReference type="HAMAP-Rule" id="MF_00911"/>
    </source>
</evidence>
<evidence type="ECO:0000256" key="2">
    <source>
        <dbReference type="ARBA" id="ARBA00022475"/>
    </source>
</evidence>
<dbReference type="PROSITE" id="PS51779">
    <property type="entry name" value="POTRA"/>
    <property type="match status" value="1"/>
</dbReference>
<evidence type="ECO:0000256" key="5">
    <source>
        <dbReference type="ARBA" id="ARBA00022989"/>
    </source>
</evidence>
<dbReference type="Pfam" id="PF08478">
    <property type="entry name" value="POTRA_1"/>
    <property type="match status" value="1"/>
</dbReference>
<comment type="caution">
    <text evidence="11">The sequence shown here is derived from an EMBL/GenBank/DDBJ whole genome shotgun (WGS) entry which is preliminary data.</text>
</comment>
<keyword evidence="12" id="KW-1185">Reference proteome</keyword>
<evidence type="ECO:0000256" key="7">
    <source>
        <dbReference type="ARBA" id="ARBA00023306"/>
    </source>
</evidence>
<gene>
    <name evidence="8" type="primary">ftsQ</name>
    <name evidence="11" type="ORF">GCM10023349_46940</name>
</gene>
<dbReference type="InterPro" id="IPR026579">
    <property type="entry name" value="FtsQ"/>
</dbReference>
<keyword evidence="4 8" id="KW-0812">Transmembrane</keyword>
<evidence type="ECO:0000256" key="1">
    <source>
        <dbReference type="ARBA" id="ARBA00004370"/>
    </source>
</evidence>
<keyword evidence="5 8" id="KW-1133">Transmembrane helix</keyword>
<accession>A0ABP8Y5H0</accession>
<dbReference type="Proteomes" id="UP001499974">
    <property type="component" value="Unassembled WGS sequence"/>
</dbReference>
<comment type="similarity">
    <text evidence="8">Belongs to the FtsQ/DivIB family. FtsQ subfamily.</text>
</comment>
<dbReference type="InterPro" id="IPR005548">
    <property type="entry name" value="Cell_div_FtsQ/DivIB_C"/>
</dbReference>
<dbReference type="Gene3D" id="3.10.20.310">
    <property type="entry name" value="membrane protein fhac"/>
    <property type="match status" value="1"/>
</dbReference>
<dbReference type="InterPro" id="IPR013685">
    <property type="entry name" value="POTRA_FtsQ_type"/>
</dbReference>
<keyword evidence="2 8" id="KW-1003">Cell membrane</keyword>
<feature type="domain" description="POTRA" evidence="10">
    <location>
        <begin position="78"/>
        <end position="146"/>
    </location>
</feature>
<dbReference type="HAMAP" id="MF_00911">
    <property type="entry name" value="FtsQ_subfam"/>
    <property type="match status" value="1"/>
</dbReference>
<sequence length="270" mass="29481">MARRTTQSGDPDATQGFDALAPDHDVPAPDPAVLRSRRRFARRQWARRWLAWKPVLAVALLVGLLVGGIWLVFFSSFLAVQGVQITGTEHLRPAEIERAAAVPEGDPLARVDLDRIRTRVESLAAVKSADVTRQWPDKVRIAIVEREPVAVVQIGDQLRGMDAEGVVFRDYARAPADLPRVTTSANTGTEALREGALVVATLPKSLAVKVDHVDVKTIDEISLELRDGREVEWGSAEESEQKAAVLADLLTAVKAQHYDVSVPGQPTTKP</sequence>
<reference evidence="12" key="1">
    <citation type="journal article" date="2019" name="Int. J. Syst. Evol. Microbiol.">
        <title>The Global Catalogue of Microorganisms (GCM) 10K type strain sequencing project: providing services to taxonomists for standard genome sequencing and annotation.</title>
        <authorList>
            <consortium name="The Broad Institute Genomics Platform"/>
            <consortium name="The Broad Institute Genome Sequencing Center for Infectious Disease"/>
            <person name="Wu L."/>
            <person name="Ma J."/>
        </authorList>
    </citation>
    <scope>NUCLEOTIDE SEQUENCE [LARGE SCALE GENOMIC DNA]</scope>
    <source>
        <strain evidence="12">JCM 18531</strain>
    </source>
</reference>
<evidence type="ECO:0000313" key="12">
    <source>
        <dbReference type="Proteomes" id="UP001499974"/>
    </source>
</evidence>
<dbReference type="RefSeq" id="WP_345524199.1">
    <property type="nucleotide sequence ID" value="NZ_BAABKM010000005.1"/>
</dbReference>
<dbReference type="EMBL" id="BAABKM010000005">
    <property type="protein sequence ID" value="GAA4721197.1"/>
    <property type="molecule type" value="Genomic_DNA"/>
</dbReference>
<organism evidence="11 12">
    <name type="scientific">Nocardioides conyzicola</name>
    <dbReference type="NCBI Taxonomy" id="1651781"/>
    <lineage>
        <taxon>Bacteria</taxon>
        <taxon>Bacillati</taxon>
        <taxon>Actinomycetota</taxon>
        <taxon>Actinomycetes</taxon>
        <taxon>Propionibacteriales</taxon>
        <taxon>Nocardioidaceae</taxon>
        <taxon>Nocardioides</taxon>
    </lineage>
</organism>
<evidence type="ECO:0000256" key="6">
    <source>
        <dbReference type="ARBA" id="ARBA00023136"/>
    </source>
</evidence>
<evidence type="ECO:0000256" key="9">
    <source>
        <dbReference type="SAM" id="MobiDB-lite"/>
    </source>
</evidence>